<sequence length="170" mass="19492">MVKVKNANVGMGENYKLGEISIGGRKGKGKKVASNVRLPERFISVKAAANFEEWTRKTRKIAPRHRVDLTDMGIGDHIGIRKICNKYTFKRMGCSRNEEGILVRGGQEDDDESDEEEEGEDKEQDAMDVDEEVREEKHKMQYVVDGIMYFVNGIMLMRYDLDSLRRTKDA</sequence>
<evidence type="ECO:0000313" key="1">
    <source>
        <dbReference type="EMBL" id="KAI5663066.1"/>
    </source>
</evidence>
<gene>
    <name evidence="1" type="ORF">M9H77_22389</name>
</gene>
<accession>A0ACC0AR19</accession>
<dbReference type="Proteomes" id="UP001060085">
    <property type="component" value="Linkage Group LG05"/>
</dbReference>
<organism evidence="1 2">
    <name type="scientific">Catharanthus roseus</name>
    <name type="common">Madagascar periwinkle</name>
    <name type="synonym">Vinca rosea</name>
    <dbReference type="NCBI Taxonomy" id="4058"/>
    <lineage>
        <taxon>Eukaryota</taxon>
        <taxon>Viridiplantae</taxon>
        <taxon>Streptophyta</taxon>
        <taxon>Embryophyta</taxon>
        <taxon>Tracheophyta</taxon>
        <taxon>Spermatophyta</taxon>
        <taxon>Magnoliopsida</taxon>
        <taxon>eudicotyledons</taxon>
        <taxon>Gunneridae</taxon>
        <taxon>Pentapetalae</taxon>
        <taxon>asterids</taxon>
        <taxon>lamiids</taxon>
        <taxon>Gentianales</taxon>
        <taxon>Apocynaceae</taxon>
        <taxon>Rauvolfioideae</taxon>
        <taxon>Vinceae</taxon>
        <taxon>Catharanthinae</taxon>
        <taxon>Catharanthus</taxon>
    </lineage>
</organism>
<name>A0ACC0AR19_CATRO</name>
<comment type="caution">
    <text evidence="1">The sequence shown here is derived from an EMBL/GenBank/DDBJ whole genome shotgun (WGS) entry which is preliminary data.</text>
</comment>
<dbReference type="EMBL" id="CM044705">
    <property type="protein sequence ID" value="KAI5663066.1"/>
    <property type="molecule type" value="Genomic_DNA"/>
</dbReference>
<evidence type="ECO:0000313" key="2">
    <source>
        <dbReference type="Proteomes" id="UP001060085"/>
    </source>
</evidence>
<protein>
    <submittedName>
        <fullName evidence="1">Uncharacterized protein</fullName>
    </submittedName>
</protein>
<keyword evidence="2" id="KW-1185">Reference proteome</keyword>
<proteinExistence type="predicted"/>
<reference evidence="2" key="1">
    <citation type="journal article" date="2023" name="Nat. Plants">
        <title>Single-cell RNA sequencing provides a high-resolution roadmap for understanding the multicellular compartmentation of specialized metabolism.</title>
        <authorList>
            <person name="Sun S."/>
            <person name="Shen X."/>
            <person name="Li Y."/>
            <person name="Li Y."/>
            <person name="Wang S."/>
            <person name="Li R."/>
            <person name="Zhang H."/>
            <person name="Shen G."/>
            <person name="Guo B."/>
            <person name="Wei J."/>
            <person name="Xu J."/>
            <person name="St-Pierre B."/>
            <person name="Chen S."/>
            <person name="Sun C."/>
        </authorList>
    </citation>
    <scope>NUCLEOTIDE SEQUENCE [LARGE SCALE GENOMIC DNA]</scope>
</reference>